<evidence type="ECO:0000313" key="2">
    <source>
        <dbReference type="EMBL" id="AZS39963.1"/>
    </source>
</evidence>
<name>A0A3S9WIX9_9MICO</name>
<organism evidence="2 3">
    <name type="scientific">Microbacterium oxydans</name>
    <dbReference type="NCBI Taxonomy" id="82380"/>
    <lineage>
        <taxon>Bacteria</taxon>
        <taxon>Bacillati</taxon>
        <taxon>Actinomycetota</taxon>
        <taxon>Actinomycetes</taxon>
        <taxon>Micrococcales</taxon>
        <taxon>Microbacteriaceae</taxon>
        <taxon>Microbacterium</taxon>
    </lineage>
</organism>
<dbReference type="KEGG" id="moy:CVS54_01281"/>
<feature type="region of interest" description="Disordered" evidence="1">
    <location>
        <begin position="1"/>
        <end position="63"/>
    </location>
</feature>
<dbReference type="Proteomes" id="UP000274841">
    <property type="component" value="Chromosome"/>
</dbReference>
<reference evidence="2 3" key="1">
    <citation type="submission" date="2018-08" db="EMBL/GenBank/DDBJ databases">
        <title>Microbacterium oxydans strain HG3.</title>
        <authorList>
            <person name="ORTET P."/>
        </authorList>
    </citation>
    <scope>NUCLEOTIDE SEQUENCE [LARGE SCALE GENOMIC DNA]</scope>
    <source>
        <strain evidence="2 3">HG3</strain>
    </source>
</reference>
<sequence>MPTNSAPSSIPQPVLPSIARDDSTPVASAWHPGRPRPVARGDQGAPTRGGPSPRPEPTHEQVRHGIRRTALVPSIITVPCPIHDAAVGEPCYRLGEGSARGVCGDRIEFCAERVKARIAQR</sequence>
<proteinExistence type="predicted"/>
<gene>
    <name evidence="2" type="ORF">CVS54_01281</name>
</gene>
<accession>A0A3S9WIX9</accession>
<evidence type="ECO:0000313" key="3">
    <source>
        <dbReference type="Proteomes" id="UP000274841"/>
    </source>
</evidence>
<protein>
    <submittedName>
        <fullName evidence="2">Uncharacterized protein</fullName>
    </submittedName>
</protein>
<dbReference type="AlphaFoldDB" id="A0A3S9WIX9"/>
<evidence type="ECO:0000256" key="1">
    <source>
        <dbReference type="SAM" id="MobiDB-lite"/>
    </source>
</evidence>
<dbReference type="RefSeq" id="WP_127011967.1">
    <property type="nucleotide sequence ID" value="NZ_CP031422.1"/>
</dbReference>
<dbReference type="EMBL" id="CP031422">
    <property type="protein sequence ID" value="AZS39963.1"/>
    <property type="molecule type" value="Genomic_DNA"/>
</dbReference>
<feature type="compositionally biased region" description="Polar residues" evidence="1">
    <location>
        <begin position="1"/>
        <end position="11"/>
    </location>
</feature>